<keyword evidence="2" id="KW-0813">Transport</keyword>
<dbReference type="GO" id="GO:0015627">
    <property type="term" value="C:type II protein secretion system complex"/>
    <property type="evidence" value="ECO:0007669"/>
    <property type="project" value="TreeGrafter"/>
</dbReference>
<name>A0A0S7XND7_9BACT</name>
<dbReference type="InterPro" id="IPR050810">
    <property type="entry name" value="Bact_Secretion_Sys_Channel"/>
</dbReference>
<dbReference type="PRINTS" id="PR00811">
    <property type="entry name" value="BCTERIALGSPD"/>
</dbReference>
<evidence type="ECO:0000313" key="9">
    <source>
        <dbReference type="EMBL" id="KPJ63747.1"/>
    </source>
</evidence>
<dbReference type="InterPro" id="IPR038591">
    <property type="entry name" value="NolW-like_sf"/>
</dbReference>
<keyword evidence="7" id="KW-0732">Signal</keyword>
<proteinExistence type="inferred from homology"/>
<sequence length="555" mass="59654">MKHSGGTVGTIVVLCLLTAIPASAQPGPAAADRIMISVQDAAVQDVIQMLMKGYQVPVAMSGDVQGRVTLHMADAPVEQVLNAIAELSGLEWRKMSGVYIIRPKSEATSVAGTDTTEPSVVAPLPVEPVVSPSVTPVVPPVPPPPPAPKVTTHIKLKYASARDIAFLFGFSRSPQNPAWFWQEDMFQPSPRDAQIRVGPYYERQYTLGRNQDQYYYNPPWSQPNIWAGPGSMMYPQLPPPPPPTPPTAPGAQPPTAPATGAPGGGPLAALLPPGIDVLAAIESLNLIIVRGTEEDIAELERIIREVLDVKPKQVTIEAQFLEISTKEARALGIDWSFVSTEVSVGTVGMTPAGNISVRYTHGDFAALLSALEDSSVGQVINAPKVTTMNNFPATLMIEEDYPYFVTTLVPGAWGGAAFPVRRLELQPVTTGLSIIPRINEDNSITTLIQPQVSDIIKLIVDPELGEIPQVSTRSLNTMLRVNDGETIVMGGLVTRKASRSTTRVPLLGHIPILGDLLFTRRSTSLDDTQLLIFLTPHVLHEEEELVPTPGAVPVP</sequence>
<dbReference type="SMART" id="SM00965">
    <property type="entry name" value="STN"/>
    <property type="match status" value="1"/>
</dbReference>
<comment type="similarity">
    <text evidence="5">Belongs to the bacterial secretin family.</text>
</comment>
<evidence type="ECO:0000256" key="4">
    <source>
        <dbReference type="ARBA" id="ARBA00023237"/>
    </source>
</evidence>
<evidence type="ECO:0000313" key="10">
    <source>
        <dbReference type="Proteomes" id="UP000052020"/>
    </source>
</evidence>
<dbReference type="AlphaFoldDB" id="A0A0S7XND7"/>
<dbReference type="EMBL" id="LIZY01000065">
    <property type="protein sequence ID" value="KPJ63747.1"/>
    <property type="molecule type" value="Genomic_DNA"/>
</dbReference>
<evidence type="ECO:0000256" key="7">
    <source>
        <dbReference type="SAM" id="SignalP"/>
    </source>
</evidence>
<feature type="compositionally biased region" description="Pro residues" evidence="6">
    <location>
        <begin position="236"/>
        <end position="256"/>
    </location>
</feature>
<dbReference type="GO" id="GO:0009306">
    <property type="term" value="P:protein secretion"/>
    <property type="evidence" value="ECO:0007669"/>
    <property type="project" value="InterPro"/>
</dbReference>
<dbReference type="Gene3D" id="3.30.1370.130">
    <property type="match status" value="1"/>
</dbReference>
<dbReference type="Proteomes" id="UP000052020">
    <property type="component" value="Unassembled WGS sequence"/>
</dbReference>
<evidence type="ECO:0000256" key="1">
    <source>
        <dbReference type="ARBA" id="ARBA00004370"/>
    </source>
</evidence>
<keyword evidence="3" id="KW-0472">Membrane</keyword>
<dbReference type="PANTHER" id="PTHR30332:SF17">
    <property type="entry name" value="TYPE IV PILIATION SYSTEM PROTEIN DR_0774-RELATED"/>
    <property type="match status" value="1"/>
</dbReference>
<evidence type="ECO:0000256" key="6">
    <source>
        <dbReference type="SAM" id="MobiDB-lite"/>
    </source>
</evidence>
<dbReference type="PATRIC" id="fig|1704032.3.peg.467"/>
<organism evidence="9 10">
    <name type="scientific">candidate division KD3-62 bacterium DG_56</name>
    <dbReference type="NCBI Taxonomy" id="1704032"/>
    <lineage>
        <taxon>Bacteria</taxon>
        <taxon>candidate division KD3-62</taxon>
    </lineage>
</organism>
<dbReference type="GO" id="GO:0019867">
    <property type="term" value="C:outer membrane"/>
    <property type="evidence" value="ECO:0007669"/>
    <property type="project" value="InterPro"/>
</dbReference>
<comment type="subcellular location">
    <subcellularLocation>
        <location evidence="1">Membrane</location>
    </subcellularLocation>
</comment>
<evidence type="ECO:0000259" key="8">
    <source>
        <dbReference type="SMART" id="SM00965"/>
    </source>
</evidence>
<protein>
    <recommendedName>
        <fullName evidence="8">Secretin/TonB short N-terminal domain-containing protein</fullName>
    </recommendedName>
</protein>
<dbReference type="Gene3D" id="3.30.1370.120">
    <property type="match status" value="1"/>
</dbReference>
<reference evidence="9 10" key="1">
    <citation type="journal article" date="2015" name="Microbiome">
        <title>Genomic resolution of linkages in carbon, nitrogen, and sulfur cycling among widespread estuary sediment bacteria.</title>
        <authorList>
            <person name="Baker B.J."/>
            <person name="Lazar C.S."/>
            <person name="Teske A.P."/>
            <person name="Dick G.J."/>
        </authorList>
    </citation>
    <scope>NUCLEOTIDE SEQUENCE [LARGE SCALE GENOMIC DNA]</scope>
    <source>
        <strain evidence="9">DG_56</strain>
    </source>
</reference>
<feature type="domain" description="Secretin/TonB short N-terminal" evidence="8">
    <location>
        <begin position="56"/>
        <end position="104"/>
    </location>
</feature>
<keyword evidence="4" id="KW-0998">Cell outer membrane</keyword>
<dbReference type="InterPro" id="IPR011662">
    <property type="entry name" value="Secretin/TonB_short_N"/>
</dbReference>
<feature type="chain" id="PRO_5006640193" description="Secretin/TonB short N-terminal domain-containing protein" evidence="7">
    <location>
        <begin position="25"/>
        <end position="555"/>
    </location>
</feature>
<comment type="caution">
    <text evidence="9">The sequence shown here is derived from an EMBL/GenBank/DDBJ whole genome shotgun (WGS) entry which is preliminary data.</text>
</comment>
<evidence type="ECO:0000256" key="3">
    <source>
        <dbReference type="ARBA" id="ARBA00023136"/>
    </source>
</evidence>
<evidence type="ECO:0000256" key="5">
    <source>
        <dbReference type="RuleBase" id="RU004003"/>
    </source>
</evidence>
<feature type="region of interest" description="Disordered" evidence="6">
    <location>
        <begin position="231"/>
        <end position="265"/>
    </location>
</feature>
<dbReference type="InterPro" id="IPR004846">
    <property type="entry name" value="T2SS/T3SS_dom"/>
</dbReference>
<dbReference type="PROSITE" id="PS00875">
    <property type="entry name" value="T2SP_D"/>
    <property type="match status" value="1"/>
</dbReference>
<dbReference type="InterPro" id="IPR004845">
    <property type="entry name" value="T2SS_GspD_CS"/>
</dbReference>
<feature type="signal peptide" evidence="7">
    <location>
        <begin position="1"/>
        <end position="24"/>
    </location>
</feature>
<gene>
    <name evidence="9" type="ORF">AMK68_03225</name>
</gene>
<dbReference type="PANTHER" id="PTHR30332">
    <property type="entry name" value="PROBABLE GENERAL SECRETION PATHWAY PROTEIN D"/>
    <property type="match status" value="1"/>
</dbReference>
<evidence type="ECO:0000256" key="2">
    <source>
        <dbReference type="ARBA" id="ARBA00022448"/>
    </source>
</evidence>
<dbReference type="InterPro" id="IPR001775">
    <property type="entry name" value="GspD/PilQ"/>
</dbReference>
<dbReference type="Pfam" id="PF00263">
    <property type="entry name" value="Secretin"/>
    <property type="match status" value="1"/>
</dbReference>
<accession>A0A0S7XND7</accession>